<gene>
    <name evidence="1" type="ordered locus">MCP_2285</name>
</gene>
<name>D1Z0Y5_METPS</name>
<reference evidence="1 2" key="2">
    <citation type="journal article" date="2008" name="Int. J. Syst. Evol. Microbiol.">
        <title>Methanocella paludicola gen. nov., sp. nov., a methane-producing archaeon, the first isolate of the lineage 'Rice Cluster I', and proposal of the new archaeal order Methanocellales ord. nov.</title>
        <authorList>
            <person name="Sakai S."/>
            <person name="Imachi H."/>
            <person name="Hanada S."/>
            <person name="Ohashi A."/>
            <person name="Harada H."/>
            <person name="Kamagata Y."/>
        </authorList>
    </citation>
    <scope>NUCLEOTIDE SEQUENCE [LARGE SCALE GENOMIC DNA]</scope>
    <source>
        <strain evidence="2">DSM 17711 / JCM 13418 / NBRC 101707 / SANAE</strain>
    </source>
</reference>
<proteinExistence type="predicted"/>
<evidence type="ECO:0000313" key="1">
    <source>
        <dbReference type="EMBL" id="BAI62357.1"/>
    </source>
</evidence>
<reference evidence="1 2" key="1">
    <citation type="journal article" date="2007" name="Appl. Environ. Microbiol.">
        <title>Isolation of key methanogens for global methane emission from rice paddy fields: a novel isolate affiliated with the clone cluster rice cluster I.</title>
        <authorList>
            <person name="Sakai S."/>
            <person name="Imachi H."/>
            <person name="Sekiguchi Y."/>
            <person name="Ohashi A."/>
            <person name="Harada H."/>
            <person name="Kamagata Y."/>
        </authorList>
    </citation>
    <scope>NUCLEOTIDE SEQUENCE [LARGE SCALE GENOMIC DNA]</scope>
    <source>
        <strain evidence="2">DSM 17711 / JCM 13418 / NBRC 101707 / SANAE</strain>
    </source>
</reference>
<sequence>MYQMMIEILSPDVMERLRQHNIREDEYKLKLGKKHGEGREGIPYRMLIIRKKLPAAEQKELEWELRSADETLCVIFKRYTR</sequence>
<reference evidence="2" key="3">
    <citation type="journal article" date="2011" name="PLoS ONE">
        <title>Genome sequence of a mesophilic hydrogenotrophic methanogen Methanocella paludicola, the first cultivated representative of the order Methanocellales.</title>
        <authorList>
            <person name="Sakai S."/>
            <person name="Takaki Y."/>
            <person name="Shimamura S."/>
            <person name="Sekine M."/>
            <person name="Tajima T."/>
            <person name="Kosugi H."/>
            <person name="Ichikawa N."/>
            <person name="Tasumi E."/>
            <person name="Hiraki A.T."/>
            <person name="Shimizu A."/>
            <person name="Kato Y."/>
            <person name="Nishiko R."/>
            <person name="Mori K."/>
            <person name="Fujita N."/>
            <person name="Imachi H."/>
            <person name="Takai K."/>
        </authorList>
    </citation>
    <scope>NUCLEOTIDE SEQUENCE [LARGE SCALE GENOMIC DNA]</scope>
    <source>
        <strain evidence="2">DSM 17711 / JCM 13418 / NBRC 101707 / SANAE</strain>
    </source>
</reference>
<dbReference type="STRING" id="304371.MCP_2285"/>
<accession>D1Z0Y5</accession>
<dbReference type="KEGG" id="mpd:MCP_2285"/>
<keyword evidence="2" id="KW-1185">Reference proteome</keyword>
<organism evidence="1 2">
    <name type="scientific">Methanocella paludicola (strain DSM 17711 / JCM 13418 / NBRC 101707 / SANAE)</name>
    <dbReference type="NCBI Taxonomy" id="304371"/>
    <lineage>
        <taxon>Archaea</taxon>
        <taxon>Methanobacteriati</taxon>
        <taxon>Methanobacteriota</taxon>
        <taxon>Stenosarchaea group</taxon>
        <taxon>Methanomicrobia</taxon>
        <taxon>Methanocellales</taxon>
        <taxon>Methanocellaceae</taxon>
        <taxon>Methanocella</taxon>
    </lineage>
</organism>
<protein>
    <submittedName>
        <fullName evidence="1">Uncharacterized protein</fullName>
    </submittedName>
</protein>
<evidence type="ECO:0000313" key="2">
    <source>
        <dbReference type="Proteomes" id="UP000001882"/>
    </source>
</evidence>
<dbReference type="AlphaFoldDB" id="D1Z0Y5"/>
<dbReference type="EMBL" id="AP011532">
    <property type="protein sequence ID" value="BAI62357.1"/>
    <property type="molecule type" value="Genomic_DNA"/>
</dbReference>
<dbReference type="eggNOG" id="arCOG13250">
    <property type="taxonomic scope" value="Archaea"/>
</dbReference>
<dbReference type="Proteomes" id="UP000001882">
    <property type="component" value="Chromosome"/>
</dbReference>
<dbReference type="InParanoid" id="D1Z0Y5"/>